<dbReference type="Gene3D" id="2.40.50.1020">
    <property type="entry name" value="LytTr DNA-binding domain"/>
    <property type="match status" value="1"/>
</dbReference>
<proteinExistence type="predicted"/>
<evidence type="ECO:0000313" key="3">
    <source>
        <dbReference type="Proteomes" id="UP000677616"/>
    </source>
</evidence>
<name>A0ABX7YJ18_9STRE</name>
<protein>
    <submittedName>
        <fullName evidence="2">LytTR family transcriptional regulator</fullName>
    </submittedName>
</protein>
<dbReference type="PROSITE" id="PS50930">
    <property type="entry name" value="HTH_LYTTR"/>
    <property type="match status" value="1"/>
</dbReference>
<gene>
    <name evidence="2" type="ORF">INT76_07940</name>
</gene>
<dbReference type="RefSeq" id="WP_212569918.1">
    <property type="nucleotide sequence ID" value="NZ_CP073084.1"/>
</dbReference>
<feature type="domain" description="HTH LytTR-type" evidence="1">
    <location>
        <begin position="42"/>
        <end position="146"/>
    </location>
</feature>
<sequence>MKVRIELDDSLDEMEVIIRAPELDLAVTEVQQALTRLNKPSLVFYKGNSEYFLKLDDLLFFETNGAKIVAHSREDVYEVKMKLYELEDVLPVYFCRISKSTIANSKAVYSLDKSFSGPSRIRFANTHKEVHVSRHYYHLLKEKLQELR</sequence>
<dbReference type="EMBL" id="CP073084">
    <property type="protein sequence ID" value="QUE53755.1"/>
    <property type="molecule type" value="Genomic_DNA"/>
</dbReference>
<dbReference type="InterPro" id="IPR007492">
    <property type="entry name" value="LytTR_DNA-bd_dom"/>
</dbReference>
<evidence type="ECO:0000313" key="2">
    <source>
        <dbReference type="EMBL" id="QUE53755.1"/>
    </source>
</evidence>
<keyword evidence="3" id="KW-1185">Reference proteome</keyword>
<dbReference type="InterPro" id="IPR046947">
    <property type="entry name" value="LytR-like"/>
</dbReference>
<dbReference type="PANTHER" id="PTHR37299">
    <property type="entry name" value="TRANSCRIPTIONAL REGULATOR-RELATED"/>
    <property type="match status" value="1"/>
</dbReference>
<dbReference type="SMART" id="SM00850">
    <property type="entry name" value="LytTR"/>
    <property type="match status" value="1"/>
</dbReference>
<dbReference type="Pfam" id="PF04397">
    <property type="entry name" value="LytTR"/>
    <property type="match status" value="1"/>
</dbReference>
<dbReference type="PANTHER" id="PTHR37299:SF4">
    <property type="entry name" value="TRANSCRIPTIONAL REGULATOR"/>
    <property type="match status" value="1"/>
</dbReference>
<evidence type="ECO:0000259" key="1">
    <source>
        <dbReference type="PROSITE" id="PS50930"/>
    </source>
</evidence>
<dbReference type="Proteomes" id="UP000677616">
    <property type="component" value="Chromosome"/>
</dbReference>
<accession>A0ABX7YJ18</accession>
<reference evidence="2 3" key="1">
    <citation type="submission" date="2021-04" db="EMBL/GenBank/DDBJ databases">
        <title>Complete genome sequence of a novel Streptococcus species.</title>
        <authorList>
            <person name="Teng J.L.L."/>
        </authorList>
    </citation>
    <scope>NUCLEOTIDE SEQUENCE [LARGE SCALE GENOMIC DNA]</scope>
    <source>
        <strain evidence="2 3">HKU75</strain>
    </source>
</reference>
<organism evidence="2 3">
    <name type="scientific">Streptococcus oriscaviae</name>
    <dbReference type="NCBI Taxonomy" id="2781599"/>
    <lineage>
        <taxon>Bacteria</taxon>
        <taxon>Bacillati</taxon>
        <taxon>Bacillota</taxon>
        <taxon>Bacilli</taxon>
        <taxon>Lactobacillales</taxon>
        <taxon>Streptococcaceae</taxon>
        <taxon>Streptococcus</taxon>
    </lineage>
</organism>